<comment type="caution">
    <text evidence="1">The sequence shown here is derived from an EMBL/GenBank/DDBJ whole genome shotgun (WGS) entry which is preliminary data.</text>
</comment>
<reference evidence="1 2" key="2">
    <citation type="journal article" date="2022" name="Mol. Ecol. Resour.">
        <title>The genomes of chicory, endive, great burdock and yacon provide insights into Asteraceae paleo-polyploidization history and plant inulin production.</title>
        <authorList>
            <person name="Fan W."/>
            <person name="Wang S."/>
            <person name="Wang H."/>
            <person name="Wang A."/>
            <person name="Jiang F."/>
            <person name="Liu H."/>
            <person name="Zhao H."/>
            <person name="Xu D."/>
            <person name="Zhang Y."/>
        </authorList>
    </citation>
    <scope>NUCLEOTIDE SEQUENCE [LARGE SCALE GENOMIC DNA]</scope>
    <source>
        <strain evidence="2">cv. Punajuju</strain>
        <tissue evidence="1">Leaves</tissue>
    </source>
</reference>
<keyword evidence="2" id="KW-1185">Reference proteome</keyword>
<accession>A0ACB9GDD8</accession>
<protein>
    <submittedName>
        <fullName evidence="1">Uncharacterized protein</fullName>
    </submittedName>
</protein>
<evidence type="ECO:0000313" key="1">
    <source>
        <dbReference type="EMBL" id="KAI3781055.1"/>
    </source>
</evidence>
<evidence type="ECO:0000313" key="2">
    <source>
        <dbReference type="Proteomes" id="UP001055811"/>
    </source>
</evidence>
<dbReference type="EMBL" id="CM042010">
    <property type="protein sequence ID" value="KAI3781055.1"/>
    <property type="molecule type" value="Genomic_DNA"/>
</dbReference>
<name>A0ACB9GDD8_CICIN</name>
<reference evidence="2" key="1">
    <citation type="journal article" date="2022" name="Mol. Ecol. Resour.">
        <title>The genomes of chicory, endive, great burdock and yacon provide insights into Asteraceae palaeo-polyploidization history and plant inulin production.</title>
        <authorList>
            <person name="Fan W."/>
            <person name="Wang S."/>
            <person name="Wang H."/>
            <person name="Wang A."/>
            <person name="Jiang F."/>
            <person name="Liu H."/>
            <person name="Zhao H."/>
            <person name="Xu D."/>
            <person name="Zhang Y."/>
        </authorList>
    </citation>
    <scope>NUCLEOTIDE SEQUENCE [LARGE SCALE GENOMIC DNA]</scope>
    <source>
        <strain evidence="2">cv. Punajuju</strain>
    </source>
</reference>
<sequence length="132" mass="13376">MVGDVGPAEWPTPKVPPRSTQAGPPSSPPGPPIDGWPLAPPDVALSGLRALALALALASCVSCQAGHTRAEVPKEARSGPDVLPRALQLNEPHPLQSACCSARWRQSGQGSCHGGSKNTIGTGQAGNEIPPG</sequence>
<dbReference type="Proteomes" id="UP001055811">
    <property type="component" value="Linkage Group LG02"/>
</dbReference>
<organism evidence="1 2">
    <name type="scientific">Cichorium intybus</name>
    <name type="common">Chicory</name>
    <dbReference type="NCBI Taxonomy" id="13427"/>
    <lineage>
        <taxon>Eukaryota</taxon>
        <taxon>Viridiplantae</taxon>
        <taxon>Streptophyta</taxon>
        <taxon>Embryophyta</taxon>
        <taxon>Tracheophyta</taxon>
        <taxon>Spermatophyta</taxon>
        <taxon>Magnoliopsida</taxon>
        <taxon>eudicotyledons</taxon>
        <taxon>Gunneridae</taxon>
        <taxon>Pentapetalae</taxon>
        <taxon>asterids</taxon>
        <taxon>campanulids</taxon>
        <taxon>Asterales</taxon>
        <taxon>Asteraceae</taxon>
        <taxon>Cichorioideae</taxon>
        <taxon>Cichorieae</taxon>
        <taxon>Cichoriinae</taxon>
        <taxon>Cichorium</taxon>
    </lineage>
</organism>
<gene>
    <name evidence="1" type="ORF">L2E82_11054</name>
</gene>
<proteinExistence type="predicted"/>